<keyword evidence="1" id="KW-0808">Transferase</keyword>
<dbReference type="EMBL" id="GGEC01082619">
    <property type="protein sequence ID" value="MBX63103.1"/>
    <property type="molecule type" value="Transcribed_RNA"/>
</dbReference>
<organism evidence="1">
    <name type="scientific">Rhizophora mucronata</name>
    <name type="common">Asiatic mangrove</name>
    <dbReference type="NCBI Taxonomy" id="61149"/>
    <lineage>
        <taxon>Eukaryota</taxon>
        <taxon>Viridiplantae</taxon>
        <taxon>Streptophyta</taxon>
        <taxon>Embryophyta</taxon>
        <taxon>Tracheophyta</taxon>
        <taxon>Spermatophyta</taxon>
        <taxon>Magnoliopsida</taxon>
        <taxon>eudicotyledons</taxon>
        <taxon>Gunneridae</taxon>
        <taxon>Pentapetalae</taxon>
        <taxon>rosids</taxon>
        <taxon>fabids</taxon>
        <taxon>Malpighiales</taxon>
        <taxon>Rhizophoraceae</taxon>
        <taxon>Rhizophora</taxon>
    </lineage>
</organism>
<sequence length="27" mass="3298">MIIIGLWAIEEFDAWVRTRELSTTWYP</sequence>
<name>A0A2P2Q7Z2_RHIMU</name>
<evidence type="ECO:0000313" key="1">
    <source>
        <dbReference type="EMBL" id="MBX63103.1"/>
    </source>
</evidence>
<dbReference type="AlphaFoldDB" id="A0A2P2Q7Z2"/>
<dbReference type="GO" id="GO:0016301">
    <property type="term" value="F:kinase activity"/>
    <property type="evidence" value="ECO:0007669"/>
    <property type="project" value="UniProtKB-KW"/>
</dbReference>
<protein>
    <submittedName>
        <fullName evidence="1">Phosphoribulokinase</fullName>
    </submittedName>
</protein>
<reference evidence="1" key="1">
    <citation type="submission" date="2018-02" db="EMBL/GenBank/DDBJ databases">
        <title>Rhizophora mucronata_Transcriptome.</title>
        <authorList>
            <person name="Meera S.P."/>
            <person name="Sreeshan A."/>
            <person name="Augustine A."/>
        </authorList>
    </citation>
    <scope>NUCLEOTIDE SEQUENCE</scope>
    <source>
        <tissue evidence="1">Leaf</tissue>
    </source>
</reference>
<keyword evidence="1" id="KW-0418">Kinase</keyword>
<proteinExistence type="predicted"/>
<accession>A0A2P2Q7Z2</accession>